<keyword evidence="2" id="KW-1185">Reference proteome</keyword>
<evidence type="ECO:0000313" key="1">
    <source>
        <dbReference type="EMBL" id="AKO92704.1"/>
    </source>
</evidence>
<reference evidence="1 2" key="1">
    <citation type="journal article" date="2015" name="PLoS ONE">
        <title>Genome Sequence of Bacillus endophyticus and Analysis of Its Companion Mechanism in the Ketogulonigenium vulgare-Bacillus Strain Consortium.</title>
        <authorList>
            <person name="Jia N."/>
            <person name="Du J."/>
            <person name="Ding M.Z."/>
            <person name="Gao F."/>
            <person name="Yuan Y.J."/>
        </authorList>
    </citation>
    <scope>NUCLEOTIDE SEQUENCE [LARGE SCALE GENOMIC DNA]</scope>
    <source>
        <strain evidence="1 2">Hbe603</strain>
    </source>
</reference>
<dbReference type="PATRIC" id="fig|135735.6.peg.2457"/>
<dbReference type="Proteomes" id="UP000036202">
    <property type="component" value="Chromosome"/>
</dbReference>
<gene>
    <name evidence="1" type="ORF">BEH_11730</name>
</gene>
<reference evidence="2" key="2">
    <citation type="submission" date="2015-06" db="EMBL/GenBank/DDBJ databases">
        <title>Genome Sequence of Bacillus endophyticus and Analysis of its Companion Mechanism in the Ketogulonigenium vulgare-Bacillus strain Consortium.</title>
        <authorList>
            <person name="Jia N."/>
            <person name="Du J."/>
            <person name="Ding M.-Z."/>
            <person name="Gao F."/>
            <person name="Yuan Y.-J."/>
        </authorList>
    </citation>
    <scope>NUCLEOTIDE SEQUENCE [LARGE SCALE GENOMIC DNA]</scope>
    <source>
        <strain evidence="2">Hbe603</strain>
    </source>
</reference>
<protein>
    <submittedName>
        <fullName evidence="1">Uncharacterized protein</fullName>
    </submittedName>
</protein>
<name>A0A0H4KK90_9BACI</name>
<dbReference type="AlphaFoldDB" id="A0A0H4KK90"/>
<dbReference type="KEGG" id="beo:BEH_11730"/>
<proteinExistence type="predicted"/>
<organism evidence="1 2">
    <name type="scientific">Priestia filamentosa</name>
    <dbReference type="NCBI Taxonomy" id="1402861"/>
    <lineage>
        <taxon>Bacteria</taxon>
        <taxon>Bacillati</taxon>
        <taxon>Bacillota</taxon>
        <taxon>Bacilli</taxon>
        <taxon>Bacillales</taxon>
        <taxon>Bacillaceae</taxon>
        <taxon>Priestia</taxon>
    </lineage>
</organism>
<sequence length="206" mass="22821">MARRRNGVNISTNEDNFESVVNAVRDLSRYSVEVGIFASDDSFYAMIANVHEFGMKIEPKGQFLTIPKPAAEGRKASEIPGLFRPKGKNILAVKDGDGIKIMFVLVESVTIPERSFVRSTFDENESDWGQFMEGMIEKVVSLEMSARTLFERLGARIAADIQEKITTLRSPENAGITKENKGSSNPLMDTGGLRSRVTWKVVEGNA</sequence>
<evidence type="ECO:0000313" key="2">
    <source>
        <dbReference type="Proteomes" id="UP000036202"/>
    </source>
</evidence>
<dbReference type="RefSeq" id="WP_040057625.1">
    <property type="nucleotide sequence ID" value="NZ_CP011974.1"/>
</dbReference>
<dbReference type="EMBL" id="CP011974">
    <property type="protein sequence ID" value="AKO92704.1"/>
    <property type="molecule type" value="Genomic_DNA"/>
</dbReference>
<accession>A0A0H4KK90</accession>